<dbReference type="EMBL" id="QPMH01000006">
    <property type="protein sequence ID" value="RDD62331.1"/>
    <property type="molecule type" value="Genomic_DNA"/>
</dbReference>
<dbReference type="AlphaFoldDB" id="A0A369TAH4"/>
<keyword evidence="2 5" id="KW-0547">Nucleotide-binding</keyword>
<gene>
    <name evidence="8" type="ORF">DRB17_08890</name>
</gene>
<dbReference type="SMART" id="SM00878">
    <property type="entry name" value="Biotin_carb_C"/>
    <property type="match status" value="1"/>
</dbReference>
<organism evidence="8 9">
    <name type="scientific">Ferruginivarius sediminum</name>
    <dbReference type="NCBI Taxonomy" id="2661937"/>
    <lineage>
        <taxon>Bacteria</taxon>
        <taxon>Pseudomonadati</taxon>
        <taxon>Pseudomonadota</taxon>
        <taxon>Alphaproteobacteria</taxon>
        <taxon>Rhodospirillales</taxon>
        <taxon>Rhodospirillaceae</taxon>
        <taxon>Ferruginivarius</taxon>
    </lineage>
</organism>
<comment type="caution">
    <text evidence="8">The sequence shown here is derived from an EMBL/GenBank/DDBJ whole genome shotgun (WGS) entry which is preliminary data.</text>
</comment>
<dbReference type="PANTHER" id="PTHR18866:SF33">
    <property type="entry name" value="METHYLCROTONOYL-COA CARBOXYLASE SUBUNIT ALPHA, MITOCHONDRIAL-RELATED"/>
    <property type="match status" value="1"/>
</dbReference>
<evidence type="ECO:0000256" key="1">
    <source>
        <dbReference type="ARBA" id="ARBA00022598"/>
    </source>
</evidence>
<evidence type="ECO:0000313" key="8">
    <source>
        <dbReference type="EMBL" id="RDD62331.1"/>
    </source>
</evidence>
<evidence type="ECO:0000259" key="7">
    <source>
        <dbReference type="PROSITE" id="PS50979"/>
    </source>
</evidence>
<dbReference type="GO" id="GO:0016874">
    <property type="term" value="F:ligase activity"/>
    <property type="evidence" value="ECO:0007669"/>
    <property type="project" value="UniProtKB-KW"/>
</dbReference>
<feature type="domain" description="ATP-grasp" evidence="6">
    <location>
        <begin position="119"/>
        <end position="318"/>
    </location>
</feature>
<feature type="domain" description="Biotin carboxylation" evidence="7">
    <location>
        <begin position="1"/>
        <end position="449"/>
    </location>
</feature>
<accession>A0A369TAH4</accession>
<dbReference type="InterPro" id="IPR011764">
    <property type="entry name" value="Biotin_carboxylation_dom"/>
</dbReference>
<evidence type="ECO:0000256" key="5">
    <source>
        <dbReference type="PROSITE-ProRule" id="PRU00409"/>
    </source>
</evidence>
<dbReference type="Gene3D" id="3.30.470.20">
    <property type="entry name" value="ATP-grasp fold, B domain"/>
    <property type="match status" value="1"/>
</dbReference>
<dbReference type="PANTHER" id="PTHR18866">
    <property type="entry name" value="CARBOXYLASE:PYRUVATE/ACETYL-COA/PROPIONYL-COA CARBOXYLASE"/>
    <property type="match status" value="1"/>
</dbReference>
<proteinExistence type="predicted"/>
<evidence type="ECO:0000256" key="4">
    <source>
        <dbReference type="ARBA" id="ARBA00023267"/>
    </source>
</evidence>
<dbReference type="InterPro" id="IPR011054">
    <property type="entry name" value="Rudment_hybrid_motif"/>
</dbReference>
<evidence type="ECO:0000313" key="9">
    <source>
        <dbReference type="Proteomes" id="UP000253941"/>
    </source>
</evidence>
<dbReference type="PROSITE" id="PS50975">
    <property type="entry name" value="ATP_GRASP"/>
    <property type="match status" value="1"/>
</dbReference>
<dbReference type="InterPro" id="IPR005481">
    <property type="entry name" value="BC-like_N"/>
</dbReference>
<keyword evidence="3 5" id="KW-0067">ATP-binding</keyword>
<keyword evidence="1" id="KW-0436">Ligase</keyword>
<sequence>MKKVLIANRGEIACRVIRACRSLGLKTAAVFSEADEHALHAELADEAYPIGPAPARKSYLDRAAVLEAARLSGADAVHPGYGFLSESPAFARAVEAAEMTWIGPRAKTIEDMGDKERARMLAKSAGVPVLPGSPRFAAGDAAGLAQCAEDVGYPLLVKAAGGGGGIGMRLVEGPERLAEVVEATQMQAERTFGDGTVYLERFVARARHVEVQVFGLGDGRVVTFPERDCSVQRRFQKVIEESPAPGLSPVTREAMRKAAEALAAQERYRGAGTVEFVLDGDSEEFFFLEMNTRIQVEHPVTEMATGVDLVGLQLRLAAGDGLEALADACPVAEGHAIEARIYAERPEKGFLPSPGHLERCDLPEQADGLRIDGGIRQGDTITAHYDPMIAKLIAVGDDRQHAIERLRAGLAQCRISGVATNLDFLLNVLADEAYRKGGVSTRFVEENLRALTTVPADHA</sequence>
<dbReference type="Proteomes" id="UP000253941">
    <property type="component" value="Unassembled WGS sequence"/>
</dbReference>
<dbReference type="PROSITE" id="PS00867">
    <property type="entry name" value="CPSASE_2"/>
    <property type="match status" value="1"/>
</dbReference>
<evidence type="ECO:0000256" key="3">
    <source>
        <dbReference type="ARBA" id="ARBA00022840"/>
    </source>
</evidence>
<dbReference type="RefSeq" id="WP_114581843.1">
    <property type="nucleotide sequence ID" value="NZ_QPMH01000006.1"/>
</dbReference>
<dbReference type="SUPFAM" id="SSF52440">
    <property type="entry name" value="PreATP-grasp domain"/>
    <property type="match status" value="1"/>
</dbReference>
<reference evidence="8 9" key="1">
    <citation type="submission" date="2018-07" db="EMBL/GenBank/DDBJ databases">
        <title>Venubactetium sediminum gen. nov., sp. nov., isolated from a marine solar saltern.</title>
        <authorList>
            <person name="Wang S."/>
        </authorList>
    </citation>
    <scope>NUCLEOTIDE SEQUENCE [LARGE SCALE GENOMIC DNA]</scope>
    <source>
        <strain evidence="8 9">WD2A32</strain>
    </source>
</reference>
<dbReference type="InterPro" id="IPR005479">
    <property type="entry name" value="CPAse_ATP-bd"/>
</dbReference>
<dbReference type="Pfam" id="PF00289">
    <property type="entry name" value="Biotin_carb_N"/>
    <property type="match status" value="1"/>
</dbReference>
<dbReference type="SUPFAM" id="SSF51246">
    <property type="entry name" value="Rudiment single hybrid motif"/>
    <property type="match status" value="1"/>
</dbReference>
<name>A0A369TAH4_9PROT</name>
<evidence type="ECO:0000256" key="2">
    <source>
        <dbReference type="ARBA" id="ARBA00022741"/>
    </source>
</evidence>
<dbReference type="InterPro" id="IPR050856">
    <property type="entry name" value="Biotin_carboxylase_complex"/>
</dbReference>
<dbReference type="InterPro" id="IPR011761">
    <property type="entry name" value="ATP-grasp"/>
</dbReference>
<dbReference type="InterPro" id="IPR005482">
    <property type="entry name" value="Biotin_COase_C"/>
</dbReference>
<dbReference type="SUPFAM" id="SSF56059">
    <property type="entry name" value="Glutathione synthetase ATP-binding domain-like"/>
    <property type="match status" value="1"/>
</dbReference>
<dbReference type="GO" id="GO:0046872">
    <property type="term" value="F:metal ion binding"/>
    <property type="evidence" value="ECO:0007669"/>
    <property type="project" value="InterPro"/>
</dbReference>
<dbReference type="Pfam" id="PF02785">
    <property type="entry name" value="Biotin_carb_C"/>
    <property type="match status" value="1"/>
</dbReference>
<protein>
    <submittedName>
        <fullName evidence="8">ATP-grasp domain-containing protein</fullName>
    </submittedName>
</protein>
<dbReference type="Pfam" id="PF02786">
    <property type="entry name" value="CPSase_L_D2"/>
    <property type="match status" value="1"/>
</dbReference>
<keyword evidence="9" id="KW-1185">Reference proteome</keyword>
<dbReference type="FunFam" id="3.40.50.20:FF:000010">
    <property type="entry name" value="Propionyl-CoA carboxylase subunit alpha"/>
    <property type="match status" value="1"/>
</dbReference>
<dbReference type="PROSITE" id="PS00866">
    <property type="entry name" value="CPSASE_1"/>
    <property type="match status" value="1"/>
</dbReference>
<keyword evidence="4" id="KW-0092">Biotin</keyword>
<dbReference type="GO" id="GO:0005524">
    <property type="term" value="F:ATP binding"/>
    <property type="evidence" value="ECO:0007669"/>
    <property type="project" value="UniProtKB-UniRule"/>
</dbReference>
<dbReference type="InterPro" id="IPR016185">
    <property type="entry name" value="PreATP-grasp_dom_sf"/>
</dbReference>
<evidence type="ECO:0000259" key="6">
    <source>
        <dbReference type="PROSITE" id="PS50975"/>
    </source>
</evidence>
<dbReference type="PROSITE" id="PS50979">
    <property type="entry name" value="BC"/>
    <property type="match status" value="1"/>
</dbReference>